<feature type="transmembrane region" description="Helical" evidence="8">
    <location>
        <begin position="74"/>
        <end position="93"/>
    </location>
</feature>
<keyword evidence="3" id="KW-1003">Cell membrane</keyword>
<dbReference type="PATRIC" id="fig|1121022.4.peg.1757"/>
<dbReference type="GO" id="GO:0030395">
    <property type="term" value="F:lactose binding"/>
    <property type="evidence" value="ECO:0007669"/>
    <property type="project" value="TreeGrafter"/>
</dbReference>
<dbReference type="InterPro" id="IPR036259">
    <property type="entry name" value="MFS_trans_sf"/>
</dbReference>
<evidence type="ECO:0000256" key="3">
    <source>
        <dbReference type="ARBA" id="ARBA00022475"/>
    </source>
</evidence>
<dbReference type="PANTHER" id="PTHR23522:SF10">
    <property type="entry name" value="3-PHENYLPROPIONIC ACID TRANSPORTER-RELATED"/>
    <property type="match status" value="1"/>
</dbReference>
<accession>V4PER6</accession>
<dbReference type="GO" id="GO:0015528">
    <property type="term" value="F:lactose:proton symporter activity"/>
    <property type="evidence" value="ECO:0007669"/>
    <property type="project" value="TreeGrafter"/>
</dbReference>
<protein>
    <recommendedName>
        <fullName evidence="9">Major facilitator superfamily associated domain-containing protein</fullName>
    </recommendedName>
</protein>
<feature type="transmembrane region" description="Helical" evidence="8">
    <location>
        <begin position="17"/>
        <end position="38"/>
    </location>
</feature>
<reference evidence="10 11" key="1">
    <citation type="journal article" date="2014" name="Nature">
        <title>Sequential evolution of bacterial morphology by co-option of a developmental regulator.</title>
        <authorList>
            <person name="Jiang C."/>
            <person name="Brown P.J."/>
            <person name="Ducret A."/>
            <person name="Brun Y.V."/>
        </authorList>
    </citation>
    <scope>NUCLEOTIDE SEQUENCE [LARGE SCALE GENOMIC DNA]</scope>
    <source>
        <strain evidence="10 11">DSM 16100</strain>
    </source>
</reference>
<name>V4PER6_9CAUL</name>
<keyword evidence="2" id="KW-0813">Transport</keyword>
<dbReference type="eggNOG" id="COG2814">
    <property type="taxonomic scope" value="Bacteria"/>
</dbReference>
<dbReference type="EMBL" id="AWGB01000013">
    <property type="protein sequence ID" value="ESQ92452.1"/>
    <property type="molecule type" value="Genomic_DNA"/>
</dbReference>
<evidence type="ECO:0000256" key="1">
    <source>
        <dbReference type="ARBA" id="ARBA00004429"/>
    </source>
</evidence>
<evidence type="ECO:0000256" key="6">
    <source>
        <dbReference type="ARBA" id="ARBA00022989"/>
    </source>
</evidence>
<gene>
    <name evidence="10" type="ORF">ABENE_08730</name>
</gene>
<dbReference type="OrthoDB" id="9150135at2"/>
<feature type="transmembrane region" description="Helical" evidence="8">
    <location>
        <begin position="44"/>
        <end position="62"/>
    </location>
</feature>
<sequence>MPAVTTPFPLTTLRRQAVFYGLLFAGTGASLPFMPLWLKVHGMSAGQIGAILALPLLLRAFSGPVSGLWADNFRLYRTPIIGLALCGGCFYALMSLGDLFPTARFPIYLGLFALAFSCMTSIAPLIDSMTMQLSMKEEFT</sequence>
<dbReference type="STRING" id="1121022.GCA_000376105_01252"/>
<dbReference type="GO" id="GO:0005886">
    <property type="term" value="C:plasma membrane"/>
    <property type="evidence" value="ECO:0007669"/>
    <property type="project" value="UniProtKB-SubCell"/>
</dbReference>
<proteinExistence type="predicted"/>
<evidence type="ECO:0000256" key="2">
    <source>
        <dbReference type="ARBA" id="ARBA00022448"/>
    </source>
</evidence>
<evidence type="ECO:0000313" key="10">
    <source>
        <dbReference type="EMBL" id="ESQ92452.1"/>
    </source>
</evidence>
<dbReference type="PANTHER" id="PTHR23522">
    <property type="entry name" value="BLL5896 PROTEIN"/>
    <property type="match status" value="1"/>
</dbReference>
<dbReference type="Gene3D" id="1.20.1250.20">
    <property type="entry name" value="MFS general substrate transporter like domains"/>
    <property type="match status" value="1"/>
</dbReference>
<feature type="transmembrane region" description="Helical" evidence="8">
    <location>
        <begin position="105"/>
        <end position="126"/>
    </location>
</feature>
<keyword evidence="5 8" id="KW-0812">Transmembrane</keyword>
<evidence type="ECO:0000259" key="9">
    <source>
        <dbReference type="Pfam" id="PF12832"/>
    </source>
</evidence>
<feature type="domain" description="Major facilitator superfamily associated" evidence="9">
    <location>
        <begin position="16"/>
        <end position="133"/>
    </location>
</feature>
<evidence type="ECO:0000256" key="7">
    <source>
        <dbReference type="ARBA" id="ARBA00023136"/>
    </source>
</evidence>
<keyword evidence="6 8" id="KW-1133">Transmembrane helix</keyword>
<comment type="caution">
    <text evidence="10">The sequence shown here is derived from an EMBL/GenBank/DDBJ whole genome shotgun (WGS) entry which is preliminary data.</text>
</comment>
<comment type="subcellular location">
    <subcellularLocation>
        <location evidence="1">Cell inner membrane</location>
        <topology evidence="1">Multi-pass membrane protein</topology>
    </subcellularLocation>
</comment>
<keyword evidence="4" id="KW-0997">Cell inner membrane</keyword>
<evidence type="ECO:0000313" key="11">
    <source>
        <dbReference type="Proteomes" id="UP000017837"/>
    </source>
</evidence>
<dbReference type="Pfam" id="PF12832">
    <property type="entry name" value="MFS_1_like"/>
    <property type="match status" value="1"/>
</dbReference>
<dbReference type="AlphaFoldDB" id="V4PER6"/>
<dbReference type="InterPro" id="IPR024989">
    <property type="entry name" value="MFS_assoc_dom"/>
</dbReference>
<evidence type="ECO:0000256" key="4">
    <source>
        <dbReference type="ARBA" id="ARBA00022519"/>
    </source>
</evidence>
<dbReference type="Proteomes" id="UP000017837">
    <property type="component" value="Unassembled WGS sequence"/>
</dbReference>
<keyword evidence="7 8" id="KW-0472">Membrane</keyword>
<dbReference type="SUPFAM" id="SSF103473">
    <property type="entry name" value="MFS general substrate transporter"/>
    <property type="match status" value="1"/>
</dbReference>
<evidence type="ECO:0000256" key="5">
    <source>
        <dbReference type="ARBA" id="ARBA00022692"/>
    </source>
</evidence>
<organism evidence="10 11">
    <name type="scientific">Asticcacaulis benevestitus DSM 16100 = ATCC BAA-896</name>
    <dbReference type="NCBI Taxonomy" id="1121022"/>
    <lineage>
        <taxon>Bacteria</taxon>
        <taxon>Pseudomonadati</taxon>
        <taxon>Pseudomonadota</taxon>
        <taxon>Alphaproteobacteria</taxon>
        <taxon>Caulobacterales</taxon>
        <taxon>Caulobacteraceae</taxon>
        <taxon>Asticcacaulis</taxon>
    </lineage>
</organism>
<evidence type="ECO:0000256" key="8">
    <source>
        <dbReference type="SAM" id="Phobius"/>
    </source>
</evidence>
<keyword evidence="11" id="KW-1185">Reference proteome</keyword>